<evidence type="ECO:0000313" key="10">
    <source>
        <dbReference type="Proteomes" id="UP000321899"/>
    </source>
</evidence>
<evidence type="ECO:0000256" key="5">
    <source>
        <dbReference type="ARBA" id="ARBA00022801"/>
    </source>
</evidence>
<evidence type="ECO:0000256" key="2">
    <source>
        <dbReference type="ARBA" id="ARBA00022649"/>
    </source>
</evidence>
<dbReference type="SUPFAM" id="SSF88723">
    <property type="entry name" value="PIN domain-like"/>
    <property type="match status" value="1"/>
</dbReference>
<gene>
    <name evidence="9" type="ORF">FIM25_12940</name>
</gene>
<evidence type="ECO:0000256" key="6">
    <source>
        <dbReference type="ARBA" id="ARBA00022842"/>
    </source>
</evidence>
<keyword evidence="3" id="KW-0540">Nuclease</keyword>
<organism evidence="9 10">
    <name type="scientific">Desulfobotulus mexicanus</name>
    <dbReference type="NCBI Taxonomy" id="2586642"/>
    <lineage>
        <taxon>Bacteria</taxon>
        <taxon>Pseudomonadati</taxon>
        <taxon>Thermodesulfobacteriota</taxon>
        <taxon>Desulfobacteria</taxon>
        <taxon>Desulfobacterales</taxon>
        <taxon>Desulfobacteraceae</taxon>
        <taxon>Desulfobotulus</taxon>
    </lineage>
</organism>
<comment type="similarity">
    <text evidence="7">Belongs to the PINc/VapC protein family.</text>
</comment>
<dbReference type="GO" id="GO:0004518">
    <property type="term" value="F:nuclease activity"/>
    <property type="evidence" value="ECO:0007669"/>
    <property type="project" value="UniProtKB-KW"/>
</dbReference>
<keyword evidence="5" id="KW-0378">Hydrolase</keyword>
<dbReference type="RefSeq" id="WP_139450015.1">
    <property type="nucleotide sequence ID" value="NZ_VDMB01000019.1"/>
</dbReference>
<evidence type="ECO:0000256" key="4">
    <source>
        <dbReference type="ARBA" id="ARBA00022723"/>
    </source>
</evidence>
<evidence type="ECO:0000313" key="9">
    <source>
        <dbReference type="EMBL" id="TYT73838.1"/>
    </source>
</evidence>
<dbReference type="Pfam" id="PF01850">
    <property type="entry name" value="PIN"/>
    <property type="match status" value="1"/>
</dbReference>
<dbReference type="Gene3D" id="3.40.50.1010">
    <property type="entry name" value="5'-nuclease"/>
    <property type="match status" value="1"/>
</dbReference>
<dbReference type="PANTHER" id="PTHR33653">
    <property type="entry name" value="RIBONUCLEASE VAPC2"/>
    <property type="match status" value="1"/>
</dbReference>
<evidence type="ECO:0000256" key="3">
    <source>
        <dbReference type="ARBA" id="ARBA00022722"/>
    </source>
</evidence>
<keyword evidence="2" id="KW-1277">Toxin-antitoxin system</keyword>
<comment type="cofactor">
    <cofactor evidence="1">
        <name>Mg(2+)</name>
        <dbReference type="ChEBI" id="CHEBI:18420"/>
    </cofactor>
</comment>
<dbReference type="InterPro" id="IPR002716">
    <property type="entry name" value="PIN_dom"/>
</dbReference>
<keyword evidence="10" id="KW-1185">Reference proteome</keyword>
<keyword evidence="6" id="KW-0460">Magnesium</keyword>
<dbReference type="Proteomes" id="UP000321899">
    <property type="component" value="Unassembled WGS sequence"/>
</dbReference>
<protein>
    <submittedName>
        <fullName evidence="9">Type II toxin-antitoxin system VapC family toxin</fullName>
    </submittedName>
</protein>
<proteinExistence type="inferred from homology"/>
<evidence type="ECO:0000256" key="1">
    <source>
        <dbReference type="ARBA" id="ARBA00001946"/>
    </source>
</evidence>
<dbReference type="EMBL" id="VDMB01000019">
    <property type="protein sequence ID" value="TYT73838.1"/>
    <property type="molecule type" value="Genomic_DNA"/>
</dbReference>
<keyword evidence="4" id="KW-0479">Metal-binding</keyword>
<evidence type="ECO:0000259" key="8">
    <source>
        <dbReference type="Pfam" id="PF01850"/>
    </source>
</evidence>
<dbReference type="InterPro" id="IPR029060">
    <property type="entry name" value="PIN-like_dom_sf"/>
</dbReference>
<feature type="domain" description="PIN" evidence="8">
    <location>
        <begin position="7"/>
        <end position="117"/>
    </location>
</feature>
<dbReference type="AlphaFoldDB" id="A0A5S5MDN9"/>
<comment type="caution">
    <text evidence="9">The sequence shown here is derived from an EMBL/GenBank/DDBJ whole genome shotgun (WGS) entry which is preliminary data.</text>
</comment>
<reference evidence="9 10" key="1">
    <citation type="submission" date="2019-06" db="EMBL/GenBank/DDBJ databases">
        <title>Desulfobotulus mexicanus sp. nov., a novel sulfate-reducing bacterium isolated from the sediment of an alkaline crater lake in Mexico.</title>
        <authorList>
            <person name="Hirschler-Rea A."/>
        </authorList>
    </citation>
    <scope>NUCLEOTIDE SEQUENCE [LARGE SCALE GENOMIC DNA]</scope>
    <source>
        <strain evidence="9 10">PAR22N</strain>
    </source>
</reference>
<dbReference type="InterPro" id="IPR050556">
    <property type="entry name" value="Type_II_TA_system_RNase"/>
</dbReference>
<accession>A0A5S5MDN9</accession>
<dbReference type="CDD" id="cd18738">
    <property type="entry name" value="PIN_VapC4-5_FitB-like"/>
    <property type="match status" value="1"/>
</dbReference>
<dbReference type="GO" id="GO:0046872">
    <property type="term" value="F:metal ion binding"/>
    <property type="evidence" value="ECO:0007669"/>
    <property type="project" value="UniProtKB-KW"/>
</dbReference>
<sequence length="129" mass="14377">MNGIDWLLDTNFILGLLKANPDTMALADLCRIESQRCGYSAITRMELLGFPGISVSERRLISQKLSCLVYIPLTPLIEDETIRLRSSYRIKLPDAIIAASSLVSGSQVLTHDKALLKIINADLTHMNYK</sequence>
<name>A0A5S5MDN9_9BACT</name>
<evidence type="ECO:0000256" key="7">
    <source>
        <dbReference type="ARBA" id="ARBA00038093"/>
    </source>
</evidence>
<dbReference type="OrthoDB" id="532510at2"/>
<dbReference type="GO" id="GO:0016787">
    <property type="term" value="F:hydrolase activity"/>
    <property type="evidence" value="ECO:0007669"/>
    <property type="project" value="UniProtKB-KW"/>
</dbReference>
<dbReference type="PANTHER" id="PTHR33653:SF1">
    <property type="entry name" value="RIBONUCLEASE VAPC2"/>
    <property type="match status" value="1"/>
</dbReference>